<comment type="similarity">
    <text evidence="1">Belongs to the UPF0065 (bug) family.</text>
</comment>
<dbReference type="Proteomes" id="UP000580517">
    <property type="component" value="Unassembled WGS sequence"/>
</dbReference>
<dbReference type="Gene3D" id="3.40.190.10">
    <property type="entry name" value="Periplasmic binding protein-like II"/>
    <property type="match status" value="1"/>
</dbReference>
<dbReference type="SUPFAM" id="SSF53850">
    <property type="entry name" value="Periplasmic binding protein-like II"/>
    <property type="match status" value="1"/>
</dbReference>
<protein>
    <submittedName>
        <fullName evidence="3">Tripartite tricarboxylate transporter substrate binding protein</fullName>
    </submittedName>
</protein>
<proteinExistence type="inferred from homology"/>
<dbReference type="RefSeq" id="WP_129971535.1">
    <property type="nucleotide sequence ID" value="NZ_JACCEW010000009.1"/>
</dbReference>
<sequence>MTTYKRRTLLQALGALAACGGLLGLQPAMAASFPDHPITLIVPYPAGGSADLAGRTAAKALEGVLGQTVVVENRAGAGGNIGIGALARSKADGYTIGLSTIGPFGINPFLYKELPFDPDKDFEPIAMVLTTPNVIAVRADSPYKTLADLVKEGKSRDKDHLLSYGTPGVGSSLHLTGVQLEQATGMGLLHVPFKGVSASMPALIGGQIDILMDNLPSTLSHVQSADRIRALAVTSADRVPVLPDVPTVAESGYPDVKVTSWFALYAPAGTPADVMKTLVDASRKAMVSPELEKTFTSQGGSVGNLFGQDLADFGKQERQRWGALIKERHISVNK</sequence>
<keyword evidence="4" id="KW-1185">Reference proteome</keyword>
<dbReference type="InterPro" id="IPR042100">
    <property type="entry name" value="Bug_dom1"/>
</dbReference>
<dbReference type="Gene3D" id="3.40.190.150">
    <property type="entry name" value="Bordetella uptake gene, domain 1"/>
    <property type="match status" value="1"/>
</dbReference>
<accession>A0A853FM59</accession>
<dbReference type="AlphaFoldDB" id="A0A853FM59"/>
<dbReference type="OrthoDB" id="8628587at2"/>
<dbReference type="InterPro" id="IPR006311">
    <property type="entry name" value="TAT_signal"/>
</dbReference>
<evidence type="ECO:0000313" key="3">
    <source>
        <dbReference type="EMBL" id="NYT38986.1"/>
    </source>
</evidence>
<dbReference type="PANTHER" id="PTHR42928">
    <property type="entry name" value="TRICARBOXYLATE-BINDING PROTEIN"/>
    <property type="match status" value="1"/>
</dbReference>
<dbReference type="Pfam" id="PF03401">
    <property type="entry name" value="TctC"/>
    <property type="match status" value="1"/>
</dbReference>
<dbReference type="PROSITE" id="PS51318">
    <property type="entry name" value="TAT"/>
    <property type="match status" value="1"/>
</dbReference>
<gene>
    <name evidence="3" type="ORF">H0A68_19095</name>
</gene>
<reference evidence="3 4" key="1">
    <citation type="submission" date="2020-07" db="EMBL/GenBank/DDBJ databases">
        <title>Taxonomic revisions and descriptions of new bacterial species based on genomic comparisons in the high-G+C-content subgroup of the family Alcaligenaceae.</title>
        <authorList>
            <person name="Szabo A."/>
            <person name="Felfoldi T."/>
        </authorList>
    </citation>
    <scope>NUCLEOTIDE SEQUENCE [LARGE SCALE GENOMIC DNA]</scope>
    <source>
        <strain evidence="3 4">DSM 25264</strain>
    </source>
</reference>
<dbReference type="PROSITE" id="PS51257">
    <property type="entry name" value="PROKAR_LIPOPROTEIN"/>
    <property type="match status" value="1"/>
</dbReference>
<name>A0A853FM59_9BURK</name>
<evidence type="ECO:0000256" key="1">
    <source>
        <dbReference type="ARBA" id="ARBA00006987"/>
    </source>
</evidence>
<dbReference type="CDD" id="cd07012">
    <property type="entry name" value="PBP2_Bug_TTT"/>
    <property type="match status" value="1"/>
</dbReference>
<dbReference type="EMBL" id="JACCEW010000009">
    <property type="protein sequence ID" value="NYT38986.1"/>
    <property type="molecule type" value="Genomic_DNA"/>
</dbReference>
<feature type="chain" id="PRO_5032855470" evidence="2">
    <location>
        <begin position="31"/>
        <end position="334"/>
    </location>
</feature>
<evidence type="ECO:0000256" key="2">
    <source>
        <dbReference type="SAM" id="SignalP"/>
    </source>
</evidence>
<keyword evidence="2" id="KW-0732">Signal</keyword>
<dbReference type="PIRSF" id="PIRSF017082">
    <property type="entry name" value="YflP"/>
    <property type="match status" value="1"/>
</dbReference>
<evidence type="ECO:0000313" key="4">
    <source>
        <dbReference type="Proteomes" id="UP000580517"/>
    </source>
</evidence>
<organism evidence="3 4">
    <name type="scientific">Allopusillimonas soli</name>
    <dbReference type="NCBI Taxonomy" id="659016"/>
    <lineage>
        <taxon>Bacteria</taxon>
        <taxon>Pseudomonadati</taxon>
        <taxon>Pseudomonadota</taxon>
        <taxon>Betaproteobacteria</taxon>
        <taxon>Burkholderiales</taxon>
        <taxon>Alcaligenaceae</taxon>
        <taxon>Allopusillimonas</taxon>
    </lineage>
</organism>
<dbReference type="InterPro" id="IPR005064">
    <property type="entry name" value="BUG"/>
</dbReference>
<feature type="signal peptide" evidence="2">
    <location>
        <begin position="1"/>
        <end position="30"/>
    </location>
</feature>
<comment type="caution">
    <text evidence="3">The sequence shown here is derived from an EMBL/GenBank/DDBJ whole genome shotgun (WGS) entry which is preliminary data.</text>
</comment>
<dbReference type="PANTHER" id="PTHR42928:SF5">
    <property type="entry name" value="BLR1237 PROTEIN"/>
    <property type="match status" value="1"/>
</dbReference>